<feature type="compositionally biased region" description="Polar residues" evidence="1">
    <location>
        <begin position="234"/>
        <end position="249"/>
    </location>
</feature>
<dbReference type="AlphaFoldDB" id="A0A225WF53"/>
<feature type="region of interest" description="Disordered" evidence="1">
    <location>
        <begin position="231"/>
        <end position="262"/>
    </location>
</feature>
<evidence type="ECO:0000313" key="2">
    <source>
        <dbReference type="EMBL" id="OWZ15749.1"/>
    </source>
</evidence>
<proteinExistence type="predicted"/>
<name>A0A225WF53_9STRA</name>
<gene>
    <name evidence="2" type="ORF">PHMEG_00010551</name>
</gene>
<evidence type="ECO:0000256" key="1">
    <source>
        <dbReference type="SAM" id="MobiDB-lite"/>
    </source>
</evidence>
<protein>
    <submittedName>
        <fullName evidence="2">Uncharacterized protein</fullName>
    </submittedName>
</protein>
<comment type="caution">
    <text evidence="2">The sequence shown here is derived from an EMBL/GenBank/DDBJ whole genome shotgun (WGS) entry which is preliminary data.</text>
</comment>
<sequence>MRTRSGRTNQGSHGARTEATAAQVNNGAPNPISVPVTSTSITPPYVTSIAHAALVKWNRERQEYGKGFLRSVKNSFNRLLLTTLCKIEWVTTVEDVTDERIIEGLDKIVGTVMNDAILNVDAIFNDELKMDLRERDVKTHVINCFMRCGEIILQHGMATIFSTKAGVKEKCKILRKHLERAALREAVHTHLRLLDGKLKSNERSLYSLVKDKALGQEKVYQLLAKRKHQHNDCRATTSAKQGNNNASRQDSNRTHTDRKAHRVPGILALRLRRHQLLHRSRLLRHEASQGLAVFNAAKTTGSASAQIWTRPKRINFWSNEKQNDQPAMTKQKCVDAPSTEDRTNRPIVVINDGVLDIPYCADSGSDMNISRKHVDLLCEQDVTVVLVELDAPIISRTVGGAMLTSTHAIKARQTLNTAAGLVRCQDTKR</sequence>
<dbReference type="EMBL" id="NBNE01001061">
    <property type="protein sequence ID" value="OWZ15749.1"/>
    <property type="molecule type" value="Genomic_DNA"/>
</dbReference>
<feature type="compositionally biased region" description="Polar residues" evidence="1">
    <location>
        <begin position="1"/>
        <end position="12"/>
    </location>
</feature>
<keyword evidence="3" id="KW-1185">Reference proteome</keyword>
<feature type="region of interest" description="Disordered" evidence="1">
    <location>
        <begin position="1"/>
        <end position="31"/>
    </location>
</feature>
<organism evidence="2 3">
    <name type="scientific">Phytophthora megakarya</name>
    <dbReference type="NCBI Taxonomy" id="4795"/>
    <lineage>
        <taxon>Eukaryota</taxon>
        <taxon>Sar</taxon>
        <taxon>Stramenopiles</taxon>
        <taxon>Oomycota</taxon>
        <taxon>Peronosporomycetes</taxon>
        <taxon>Peronosporales</taxon>
        <taxon>Peronosporaceae</taxon>
        <taxon>Phytophthora</taxon>
    </lineage>
</organism>
<accession>A0A225WF53</accession>
<evidence type="ECO:0000313" key="3">
    <source>
        <dbReference type="Proteomes" id="UP000198211"/>
    </source>
</evidence>
<reference evidence="3" key="1">
    <citation type="submission" date="2017-03" db="EMBL/GenBank/DDBJ databases">
        <title>Phytopthora megakarya and P. palmivora, two closely related causual agents of cacao black pod achieved similar genome size and gene model numbers by different mechanisms.</title>
        <authorList>
            <person name="Ali S."/>
            <person name="Shao J."/>
            <person name="Larry D.J."/>
            <person name="Kronmiller B."/>
            <person name="Shen D."/>
            <person name="Strem M.D."/>
            <person name="Melnick R.L."/>
            <person name="Guiltinan M.J."/>
            <person name="Tyler B.M."/>
            <person name="Meinhardt L.W."/>
            <person name="Bailey B.A."/>
        </authorList>
    </citation>
    <scope>NUCLEOTIDE SEQUENCE [LARGE SCALE GENOMIC DNA]</scope>
    <source>
        <strain evidence="3">zdho120</strain>
    </source>
</reference>
<dbReference type="Proteomes" id="UP000198211">
    <property type="component" value="Unassembled WGS sequence"/>
</dbReference>